<organism evidence="1">
    <name type="scientific">Ananas comosus var. bracteatus</name>
    <name type="common">red pineapple</name>
    <dbReference type="NCBI Taxonomy" id="296719"/>
    <lineage>
        <taxon>Eukaryota</taxon>
        <taxon>Viridiplantae</taxon>
        <taxon>Streptophyta</taxon>
        <taxon>Embryophyta</taxon>
        <taxon>Tracheophyta</taxon>
        <taxon>Spermatophyta</taxon>
        <taxon>Magnoliopsida</taxon>
        <taxon>Liliopsida</taxon>
        <taxon>Poales</taxon>
        <taxon>Bromeliaceae</taxon>
        <taxon>Bromelioideae</taxon>
        <taxon>Ananas</taxon>
    </lineage>
</organism>
<name>A0A6V7PTY0_ANACO</name>
<gene>
    <name evidence="1" type="ORF">CB5_LOCUS17535</name>
</gene>
<evidence type="ECO:0000313" key="1">
    <source>
        <dbReference type="EMBL" id="CAD1834324.1"/>
    </source>
</evidence>
<proteinExistence type="predicted"/>
<sequence>MSFGNNAFKIKDGFAERKDLVIVESREKVEDNDLGDSCDAVRVSILVKSEFMVAFNTLERQVGDYQARLETLHEQLCRSGCKSFSSGKREGGDFVAACVSPKGEWIYCVGEDIFGVGGSISFSTPECVNYFVWKLLDQLELRN</sequence>
<accession>A0A6V7PTY0</accession>
<dbReference type="AlphaFoldDB" id="A0A6V7PTY0"/>
<reference evidence="1" key="1">
    <citation type="submission" date="2020-07" db="EMBL/GenBank/DDBJ databases">
        <authorList>
            <person name="Lin J."/>
        </authorList>
    </citation>
    <scope>NUCLEOTIDE SEQUENCE</scope>
</reference>
<protein>
    <submittedName>
        <fullName evidence="1">Uncharacterized protein</fullName>
    </submittedName>
</protein>
<dbReference type="EMBL" id="LR862152">
    <property type="protein sequence ID" value="CAD1834324.1"/>
    <property type="molecule type" value="Genomic_DNA"/>
</dbReference>